<evidence type="ECO:0000256" key="2">
    <source>
        <dbReference type="ARBA" id="ARBA00010617"/>
    </source>
</evidence>
<keyword evidence="3 8" id="KW-0349">Heme</keyword>
<keyword evidence="4 8" id="KW-0479">Metal-binding</keyword>
<dbReference type="PANTHER" id="PTHR24291:SF187">
    <property type="entry name" value="CYTOCHROME P450 4AE1-RELATED"/>
    <property type="match status" value="1"/>
</dbReference>
<keyword evidence="10" id="KW-1133">Transmembrane helix</keyword>
<dbReference type="Pfam" id="PF00067">
    <property type="entry name" value="p450"/>
    <property type="match status" value="1"/>
</dbReference>
<dbReference type="PRINTS" id="PR00385">
    <property type="entry name" value="P450"/>
</dbReference>
<dbReference type="InterPro" id="IPR017972">
    <property type="entry name" value="Cyt_P450_CS"/>
</dbReference>
<dbReference type="InterPro" id="IPR001128">
    <property type="entry name" value="Cyt_P450"/>
</dbReference>
<dbReference type="PROSITE" id="PS00086">
    <property type="entry name" value="CYTOCHROME_P450"/>
    <property type="match status" value="1"/>
</dbReference>
<comment type="caution">
    <text evidence="11">The sequence shown here is derived from an EMBL/GenBank/DDBJ whole genome shotgun (WGS) entry which is preliminary data.</text>
</comment>
<keyword evidence="10" id="KW-0812">Transmembrane</keyword>
<dbReference type="InterPro" id="IPR002401">
    <property type="entry name" value="Cyt_P450_E_grp-I"/>
</dbReference>
<evidence type="ECO:0000256" key="6">
    <source>
        <dbReference type="ARBA" id="ARBA00023004"/>
    </source>
</evidence>
<evidence type="ECO:0000256" key="9">
    <source>
        <dbReference type="RuleBase" id="RU000461"/>
    </source>
</evidence>
<comment type="cofactor">
    <cofactor evidence="1 8">
        <name>heme</name>
        <dbReference type="ChEBI" id="CHEBI:30413"/>
    </cofactor>
</comment>
<evidence type="ECO:0000256" key="4">
    <source>
        <dbReference type="ARBA" id="ARBA00022723"/>
    </source>
</evidence>
<feature type="binding site" description="axial binding residue" evidence="8">
    <location>
        <position position="436"/>
    </location>
    <ligand>
        <name>heme</name>
        <dbReference type="ChEBI" id="CHEBI:30413"/>
    </ligand>
    <ligandPart>
        <name>Fe</name>
        <dbReference type="ChEBI" id="CHEBI:18248"/>
    </ligandPart>
</feature>
<protein>
    <recommendedName>
        <fullName evidence="13">Cytochrome P450</fullName>
    </recommendedName>
</protein>
<evidence type="ECO:0000256" key="7">
    <source>
        <dbReference type="ARBA" id="ARBA00023033"/>
    </source>
</evidence>
<dbReference type="EMBL" id="JBDJPC010000009">
    <property type="protein sequence ID" value="KAL1491451.1"/>
    <property type="molecule type" value="Genomic_DNA"/>
</dbReference>
<evidence type="ECO:0000256" key="8">
    <source>
        <dbReference type="PIRSR" id="PIRSR602401-1"/>
    </source>
</evidence>
<reference evidence="11 12" key="1">
    <citation type="submission" date="2024-05" db="EMBL/GenBank/DDBJ databases">
        <title>Genetic variation in Jamaican populations of the coffee berry borer (Hypothenemus hampei).</title>
        <authorList>
            <person name="Errbii M."/>
            <person name="Myrie A."/>
        </authorList>
    </citation>
    <scope>NUCLEOTIDE SEQUENCE [LARGE SCALE GENOMIC DNA]</scope>
    <source>
        <strain evidence="11">JA-Hopewell-2020-01-JO</strain>
        <tissue evidence="11">Whole body</tissue>
    </source>
</reference>
<evidence type="ECO:0000256" key="1">
    <source>
        <dbReference type="ARBA" id="ARBA00001971"/>
    </source>
</evidence>
<sequence>MICIEYGLVLLTIIFGYFGYLFWNVLIQRKQFEWIPSAPRLPIIGALLEFGGNSETLTDLSRLLDNDQKMTYFEIGLTRFIISQNYDFLEFVLSSNEILEKSPFYNIVRSWLATGLITSSGTKWRKHRKIITPAFHFSILERFIEIFDSNSRTLIRKLQNISLKDPIFLDPYISAMSLDIICESAMGLNTNSQNHQNQEYVNAVKNYCRIAADRVFSLWKHHDFGFKLSLDYWRARKCLQVLHSFTNNVIVTRKREFRRNDGTRKMFFLDVLLNATVDGQPLTHEEIREEVDTFMFAGHDTVSSSICFTLYLLARYPEVQELVRDEQNDIFGKNTESKTTYRDLQQMKYLEMVIKESLRLYPPVPLIGRKITKDIQYKEHCIPKGTILGLFIYGINRDPDFFEKPHEFLPERFLEQNTNAKYPFSYIPFSAGPRNCIGQKFAMLEMKCAIGKIVRNFQLISNGKERLLANELTLKFLNGLQLKLKSCT</sequence>
<keyword evidence="7 9" id="KW-0503">Monooxygenase</keyword>
<evidence type="ECO:0000256" key="3">
    <source>
        <dbReference type="ARBA" id="ARBA00022617"/>
    </source>
</evidence>
<feature type="transmembrane region" description="Helical" evidence="10">
    <location>
        <begin position="6"/>
        <end position="27"/>
    </location>
</feature>
<keyword evidence="12" id="KW-1185">Reference proteome</keyword>
<evidence type="ECO:0008006" key="13">
    <source>
        <dbReference type="Google" id="ProtNLM"/>
    </source>
</evidence>
<dbReference type="CDD" id="cd20628">
    <property type="entry name" value="CYP4"/>
    <property type="match status" value="1"/>
</dbReference>
<dbReference type="Proteomes" id="UP001566132">
    <property type="component" value="Unassembled WGS sequence"/>
</dbReference>
<accession>A0ABD1E9V7</accession>
<organism evidence="11 12">
    <name type="scientific">Hypothenemus hampei</name>
    <name type="common">Coffee berry borer</name>
    <dbReference type="NCBI Taxonomy" id="57062"/>
    <lineage>
        <taxon>Eukaryota</taxon>
        <taxon>Metazoa</taxon>
        <taxon>Ecdysozoa</taxon>
        <taxon>Arthropoda</taxon>
        <taxon>Hexapoda</taxon>
        <taxon>Insecta</taxon>
        <taxon>Pterygota</taxon>
        <taxon>Neoptera</taxon>
        <taxon>Endopterygota</taxon>
        <taxon>Coleoptera</taxon>
        <taxon>Polyphaga</taxon>
        <taxon>Cucujiformia</taxon>
        <taxon>Curculionidae</taxon>
        <taxon>Scolytinae</taxon>
        <taxon>Hypothenemus</taxon>
    </lineage>
</organism>
<proteinExistence type="inferred from homology"/>
<keyword evidence="6 8" id="KW-0408">Iron</keyword>
<dbReference type="InterPro" id="IPR050196">
    <property type="entry name" value="Cytochrome_P450_Monoox"/>
</dbReference>
<dbReference type="AlphaFoldDB" id="A0ABD1E9V7"/>
<evidence type="ECO:0000313" key="11">
    <source>
        <dbReference type="EMBL" id="KAL1491451.1"/>
    </source>
</evidence>
<dbReference type="PRINTS" id="PR00463">
    <property type="entry name" value="EP450I"/>
</dbReference>
<dbReference type="InterPro" id="IPR036396">
    <property type="entry name" value="Cyt_P450_sf"/>
</dbReference>
<keyword evidence="10" id="KW-0472">Membrane</keyword>
<dbReference type="GO" id="GO:0046872">
    <property type="term" value="F:metal ion binding"/>
    <property type="evidence" value="ECO:0007669"/>
    <property type="project" value="UniProtKB-KW"/>
</dbReference>
<comment type="similarity">
    <text evidence="2 9">Belongs to the cytochrome P450 family.</text>
</comment>
<dbReference type="Gene3D" id="1.10.630.10">
    <property type="entry name" value="Cytochrome P450"/>
    <property type="match status" value="1"/>
</dbReference>
<dbReference type="PANTHER" id="PTHR24291">
    <property type="entry name" value="CYTOCHROME P450 FAMILY 4"/>
    <property type="match status" value="1"/>
</dbReference>
<gene>
    <name evidence="11" type="ORF">ABEB36_012049</name>
</gene>
<keyword evidence="5 9" id="KW-0560">Oxidoreductase</keyword>
<evidence type="ECO:0000256" key="5">
    <source>
        <dbReference type="ARBA" id="ARBA00023002"/>
    </source>
</evidence>
<evidence type="ECO:0000313" key="12">
    <source>
        <dbReference type="Proteomes" id="UP001566132"/>
    </source>
</evidence>
<evidence type="ECO:0000256" key="10">
    <source>
        <dbReference type="SAM" id="Phobius"/>
    </source>
</evidence>
<dbReference type="SUPFAM" id="SSF48264">
    <property type="entry name" value="Cytochrome P450"/>
    <property type="match status" value="1"/>
</dbReference>
<dbReference type="GO" id="GO:0004497">
    <property type="term" value="F:monooxygenase activity"/>
    <property type="evidence" value="ECO:0007669"/>
    <property type="project" value="UniProtKB-KW"/>
</dbReference>
<name>A0ABD1E9V7_HYPHA</name>